<dbReference type="Proteomes" id="UP000321518">
    <property type="component" value="Unassembled WGS sequence"/>
</dbReference>
<feature type="region of interest" description="Disordered" evidence="1">
    <location>
        <begin position="265"/>
        <end position="296"/>
    </location>
</feature>
<feature type="region of interest" description="Disordered" evidence="1">
    <location>
        <begin position="145"/>
        <end position="171"/>
    </location>
</feature>
<feature type="region of interest" description="Disordered" evidence="1">
    <location>
        <begin position="576"/>
        <end position="597"/>
    </location>
</feature>
<dbReference type="OrthoDB" id="2564267at2759"/>
<name>A0A511K6Q8_RHOTO</name>
<reference evidence="2 3" key="1">
    <citation type="submission" date="2019-07" db="EMBL/GenBank/DDBJ databases">
        <title>Rhodotorula toruloides NBRC10032 genome sequencing.</title>
        <authorList>
            <person name="Shida Y."/>
            <person name="Takaku H."/>
            <person name="Ogasawara W."/>
            <person name="Mori K."/>
        </authorList>
    </citation>
    <scope>NUCLEOTIDE SEQUENCE [LARGE SCALE GENOMIC DNA]</scope>
    <source>
        <strain evidence="2 3">NBRC10032</strain>
    </source>
</reference>
<feature type="region of interest" description="Disordered" evidence="1">
    <location>
        <begin position="185"/>
        <end position="252"/>
    </location>
</feature>
<comment type="caution">
    <text evidence="2">The sequence shown here is derived from an EMBL/GenBank/DDBJ whole genome shotgun (WGS) entry which is preliminary data.</text>
</comment>
<protein>
    <submittedName>
        <fullName evidence="2">Uncharacterized protein</fullName>
    </submittedName>
</protein>
<organism evidence="2 3">
    <name type="scientific">Rhodotorula toruloides</name>
    <name type="common">Yeast</name>
    <name type="synonym">Rhodosporidium toruloides</name>
    <dbReference type="NCBI Taxonomy" id="5286"/>
    <lineage>
        <taxon>Eukaryota</taxon>
        <taxon>Fungi</taxon>
        <taxon>Dikarya</taxon>
        <taxon>Basidiomycota</taxon>
        <taxon>Pucciniomycotina</taxon>
        <taxon>Microbotryomycetes</taxon>
        <taxon>Sporidiobolales</taxon>
        <taxon>Sporidiobolaceae</taxon>
        <taxon>Rhodotorula</taxon>
    </lineage>
</organism>
<dbReference type="AlphaFoldDB" id="A0A511K6Q8"/>
<feature type="compositionally biased region" description="Polar residues" evidence="1">
    <location>
        <begin position="712"/>
        <end position="721"/>
    </location>
</feature>
<feature type="region of interest" description="Disordered" evidence="1">
    <location>
        <begin position="1"/>
        <end position="46"/>
    </location>
</feature>
<accession>A0A511K6Q8</accession>
<evidence type="ECO:0000313" key="3">
    <source>
        <dbReference type="Proteomes" id="UP000321518"/>
    </source>
</evidence>
<dbReference type="EMBL" id="BJWK01000001">
    <property type="protein sequence ID" value="GEM06031.1"/>
    <property type="molecule type" value="Genomic_DNA"/>
</dbReference>
<gene>
    <name evidence="2" type="ORF">Rt10032_c01g0048</name>
</gene>
<feature type="compositionally biased region" description="Basic residues" evidence="1">
    <location>
        <begin position="526"/>
        <end position="540"/>
    </location>
</feature>
<feature type="compositionally biased region" description="Acidic residues" evidence="1">
    <location>
        <begin position="370"/>
        <end position="383"/>
    </location>
</feature>
<evidence type="ECO:0000313" key="2">
    <source>
        <dbReference type="EMBL" id="GEM06031.1"/>
    </source>
</evidence>
<feature type="compositionally biased region" description="Basic and acidic residues" evidence="1">
    <location>
        <begin position="339"/>
        <end position="353"/>
    </location>
</feature>
<feature type="region of interest" description="Disordered" evidence="1">
    <location>
        <begin position="624"/>
        <end position="644"/>
    </location>
</feature>
<proteinExistence type="predicted"/>
<feature type="compositionally biased region" description="Polar residues" evidence="1">
    <location>
        <begin position="157"/>
        <end position="169"/>
    </location>
</feature>
<feature type="region of interest" description="Disordered" evidence="1">
    <location>
        <begin position="314"/>
        <end position="392"/>
    </location>
</feature>
<feature type="region of interest" description="Disordered" evidence="1">
    <location>
        <begin position="669"/>
        <end position="721"/>
    </location>
</feature>
<evidence type="ECO:0000256" key="1">
    <source>
        <dbReference type="SAM" id="MobiDB-lite"/>
    </source>
</evidence>
<feature type="compositionally biased region" description="Basic and acidic residues" evidence="1">
    <location>
        <begin position="502"/>
        <end position="525"/>
    </location>
</feature>
<feature type="compositionally biased region" description="Low complexity" evidence="1">
    <location>
        <begin position="201"/>
        <end position="216"/>
    </location>
</feature>
<sequence length="937" mass="100842">MGSRGLPMCEADAARTSSLTIADRETSFRTSSLGGLDSPPTPHPRFDLSMEEEQRLTDEWGLSEVLSNAAESEYLLRTGRGLARFPSTTRSEAGIVGRVDGRGEAEDRSGEADENVEVLETKSMPDLDRPRTVSFADAVLEGLEQRLRHAPPPRALSTRSNDDSSSTGTRIKILERTATQRLRARTQSLGPSQAGMASLPSLSNLSGDGSVGDLSSGRGGIAARDSLFQRPTSVHTTRTRSIDAPDARPSMDGLSVVTSRLSLALPPDSVDPARPPTPSATDALSAPRPSNSLSTYTSRFDPLVIAAHRTELAKDRPRFANPDAGRPPKVVLMPAPLAGREESLSRREWREGSDSASEGEAVEGGREAEREEEDEEEEAEEVPEGLKEPLHPAGALYGRSLMDVIAERKAILKAQQRAYVPGSDGRKSMLEWNDSAAGKDAFERLGPAGRDEENLPLALVPGGQAALAAKKARAAKVQSTMSIFGPDLVYQREIAQMRELEEVERAEREEREKQEEERRVSEEARRRKGKLRKGGKRKKGHEGGTGEAAPRVQEAVEWQPETVVVAEEEPVEFASPAEAPLHIDAPPADPHPSRRTIAPSISVSFGVSQAASTSDWFEEVLAAPSATKDADDALSDGEDGDLHRPRTVSSLALYHRPSSAAAFDTGHNIFLSSDSSSSDAESEDLDELTLPVNPSPSGAHSDTRHLPFPGEPSSNGHETASLAETQDDVPLAVRYSRHAVALPPIESTGLDDLVRLVPQDQRQEGADDVEDEDDAPLGARFSRMMPSTDDGDEIPLALRRVVLAPSAFAAPALQQAFASVRPIGDDGRTIASDNSDDLPLGLKTAATAPFSQYPRVTYPFPLAMPYPAPGAPFPCSTSQFFPQPIVPPFMPVTTSPLPPHPHAQLALAQMQMQAAMQQQAALAGEDSIDRWRRGISG</sequence>
<feature type="region of interest" description="Disordered" evidence="1">
    <location>
        <begin position="502"/>
        <end position="556"/>
    </location>
</feature>